<organism evidence="2 3">
    <name type="scientific">Prochlorothrix hollandica PCC 9006 = CALU 1027</name>
    <dbReference type="NCBI Taxonomy" id="317619"/>
    <lineage>
        <taxon>Bacteria</taxon>
        <taxon>Bacillati</taxon>
        <taxon>Cyanobacteriota</taxon>
        <taxon>Cyanophyceae</taxon>
        <taxon>Prochlorotrichales</taxon>
        <taxon>Prochlorotrichaceae</taxon>
        <taxon>Prochlorothrix</taxon>
    </lineage>
</organism>
<evidence type="ECO:0000256" key="1">
    <source>
        <dbReference type="SAM" id="MobiDB-lite"/>
    </source>
</evidence>
<name>A0A0M2PNF5_PROHO</name>
<sequence>MEEGPFRVGRSPDFGRGNPPVVAPAVGHQEGRRGDENPTRGRWFPSKLNPFETVLTGDRQLILS</sequence>
<feature type="region of interest" description="Disordered" evidence="1">
    <location>
        <begin position="1"/>
        <end position="45"/>
    </location>
</feature>
<keyword evidence="3" id="KW-1185">Reference proteome</keyword>
<evidence type="ECO:0000313" key="3">
    <source>
        <dbReference type="Proteomes" id="UP000034681"/>
    </source>
</evidence>
<feature type="compositionally biased region" description="Basic and acidic residues" evidence="1">
    <location>
        <begin position="29"/>
        <end position="39"/>
    </location>
</feature>
<gene>
    <name evidence="2" type="ORF">PROH_20845</name>
</gene>
<protein>
    <submittedName>
        <fullName evidence="2">Uncharacterized protein</fullName>
    </submittedName>
</protein>
<dbReference type="STRING" id="317619.GCA_000332315_02867"/>
<dbReference type="RefSeq" id="WP_017713297.1">
    <property type="nucleotide sequence ID" value="NZ_KB235939.1"/>
</dbReference>
<accession>A0A0M2PNF5</accession>
<dbReference type="EMBL" id="AJTX02000010">
    <property type="protein sequence ID" value="KKI98145.1"/>
    <property type="molecule type" value="Genomic_DNA"/>
</dbReference>
<dbReference type="AlphaFoldDB" id="A0A0M2PNF5"/>
<comment type="caution">
    <text evidence="2">The sequence shown here is derived from an EMBL/GenBank/DDBJ whole genome shotgun (WGS) entry which is preliminary data.</text>
</comment>
<proteinExistence type="predicted"/>
<evidence type="ECO:0000313" key="2">
    <source>
        <dbReference type="EMBL" id="KKI98145.1"/>
    </source>
</evidence>
<dbReference type="Proteomes" id="UP000034681">
    <property type="component" value="Unassembled WGS sequence"/>
</dbReference>
<reference evidence="2" key="1">
    <citation type="submission" date="2012-04" db="EMBL/GenBank/DDBJ databases">
        <authorList>
            <person name="Borisov I.G."/>
            <person name="Ivanikova N.V."/>
            <person name="Pinevich A.V."/>
        </authorList>
    </citation>
    <scope>NUCLEOTIDE SEQUENCE</scope>
    <source>
        <strain evidence="2">CALU 1027</strain>
    </source>
</reference>